<proteinExistence type="predicted"/>
<dbReference type="BioCyc" id="JESP1508404:G14D9-9217-MONOMER"/>
<gene>
    <name evidence="1" type="ORF">JMA_00350</name>
</gene>
<dbReference type="KEGG" id="jeo:JMA_00350"/>
<dbReference type="Pfam" id="PF10704">
    <property type="entry name" value="DUF2508"/>
    <property type="match status" value="1"/>
</dbReference>
<evidence type="ECO:0008006" key="3">
    <source>
        <dbReference type="Google" id="ProtNLM"/>
    </source>
</evidence>
<dbReference type="InterPro" id="IPR019644">
    <property type="entry name" value="DUF2508"/>
</dbReference>
<dbReference type="AlphaFoldDB" id="A0A0B5AL06"/>
<accession>A0A0B5AL06</accession>
<evidence type="ECO:0000313" key="1">
    <source>
        <dbReference type="EMBL" id="AJD89352.1"/>
    </source>
</evidence>
<evidence type="ECO:0000313" key="2">
    <source>
        <dbReference type="Proteomes" id="UP000031449"/>
    </source>
</evidence>
<keyword evidence="2" id="KW-1185">Reference proteome</keyword>
<organism evidence="1 2">
    <name type="scientific">Jeotgalibacillus malaysiensis</name>
    <dbReference type="NCBI Taxonomy" id="1508404"/>
    <lineage>
        <taxon>Bacteria</taxon>
        <taxon>Bacillati</taxon>
        <taxon>Bacillota</taxon>
        <taxon>Bacilli</taxon>
        <taxon>Bacillales</taxon>
        <taxon>Caryophanaceae</taxon>
        <taxon>Jeotgalibacillus</taxon>
    </lineage>
</organism>
<dbReference type="STRING" id="1508404.JMA_00350"/>
<dbReference type="HOGENOM" id="CLU_187598_1_1_9"/>
<dbReference type="Proteomes" id="UP000031449">
    <property type="component" value="Chromosome"/>
</dbReference>
<dbReference type="EMBL" id="CP009416">
    <property type="protein sequence ID" value="AJD89352.1"/>
    <property type="molecule type" value="Genomic_DNA"/>
</dbReference>
<sequence length="71" mass="8781">MLFRKKGKLKKEYDDRLVQLMQQAREEWQQQKNLSDLSFEKSPQMLAEEKMAEARYFYLFKEARHRKIVIK</sequence>
<name>A0A0B5AL06_9BACL</name>
<dbReference type="OrthoDB" id="2166610at2"/>
<protein>
    <recommendedName>
        <fullName evidence="3">YaaL</fullName>
    </recommendedName>
</protein>
<reference evidence="1 2" key="1">
    <citation type="submission" date="2014-08" db="EMBL/GenBank/DDBJ databases">
        <title>Complete genome of a marine bacteria Jeotgalibacillus malaysiensis.</title>
        <authorList>
            <person name="Yaakop A.S."/>
            <person name="Chan K.-G."/>
            <person name="Goh K.M."/>
        </authorList>
    </citation>
    <scope>NUCLEOTIDE SEQUENCE [LARGE SCALE GENOMIC DNA]</scope>
    <source>
        <strain evidence="1 2">D5</strain>
    </source>
</reference>